<evidence type="ECO:0000256" key="5">
    <source>
        <dbReference type="ARBA" id="ARBA00022723"/>
    </source>
</evidence>
<comment type="pathway">
    <text evidence="2">Lipid metabolism.</text>
</comment>
<dbReference type="InterPro" id="IPR000907">
    <property type="entry name" value="LipOase"/>
</dbReference>
<sequence>MLEGVAGEVETLYKLTVATGDTPFSGTMNFVYATIIGSAGQSNRQLLDHFGPDLCPGAIDIYSIPSKLDIGDIRMVRLEKEAFLVNDSWFCRYVEVAAPGGRVHRFPANHWLEQGSMELREGLGILPQHETLAQLKEKRAEELSARRHSLRWLEWQAGLPLGVDSKSFLDLPCDTRFDDEKCRFQLVLSAKVKTPFVCHTTVTIFVQDLGLRVFMNLDGMSWTKIEDFRRLFTRVKSEIAGYVSHHWDQDWFFGYQFMNGVNPVLIKRCTKLPENFPVTTNMVKSSLVRECSLEDEIKHGNVYIVDYQCLDGIPGNTFNHSKPFYLAAPMCLLYVNKQGQLLPIAIQLQQKPSADNPIFLPSDSAHDWMLAKMWVRSMDFQIHEISTHLLKTHLLAEVFTMATLRQLSTMHPVHKLLYRHLRFTLEINVRARTQLVGTGAFVDQALSIGGGGHFKLGGKGLKALTYRHLCILKDVADRGVGDLPSYYYRDDACSIWKTIHKFVDKILAIFYKSDEDVKGDAELQAFVDDINHALLSNPSNGFPTKFTCVAELSEFLTMVVFLCSAQHSAVNYGQFDFYAWIPNAPSAMRKPPPTTKGVVDMPFILQTLPDVQVSCVSMAITWVLSRSAAEKTLGTFPDEPFQNPDALKAMQEYQSDLEVITKSIVERNKTLPIKYPYLKPDKVANSITI</sequence>
<dbReference type="FunFam" id="1.20.245.10:FF:000001">
    <property type="entry name" value="Arachidonate 5-lipoxygenase a"/>
    <property type="match status" value="1"/>
</dbReference>
<dbReference type="SMART" id="SM00308">
    <property type="entry name" value="LH2"/>
    <property type="match status" value="1"/>
</dbReference>
<proteinExistence type="inferred from homology"/>
<accession>A0AAJ7WKQ6</accession>
<organism evidence="16 17">
    <name type="scientific">Petromyzon marinus</name>
    <name type="common">Sea lamprey</name>
    <dbReference type="NCBI Taxonomy" id="7757"/>
    <lineage>
        <taxon>Eukaryota</taxon>
        <taxon>Metazoa</taxon>
        <taxon>Chordata</taxon>
        <taxon>Craniata</taxon>
        <taxon>Vertebrata</taxon>
        <taxon>Cyclostomata</taxon>
        <taxon>Hyperoartia</taxon>
        <taxon>Petromyzontiformes</taxon>
        <taxon>Petromyzontidae</taxon>
        <taxon>Petromyzon</taxon>
    </lineage>
</organism>
<dbReference type="InterPro" id="IPR036226">
    <property type="entry name" value="LipOase_C_sf"/>
</dbReference>
<evidence type="ECO:0000256" key="12">
    <source>
        <dbReference type="PIRSR" id="PIRSR601885-3"/>
    </source>
</evidence>
<comment type="subcellular location">
    <subcellularLocation>
        <location evidence="1">Cytoplasm</location>
    </subcellularLocation>
</comment>
<keyword evidence="4" id="KW-0963">Cytoplasm</keyword>
<evidence type="ECO:0000256" key="1">
    <source>
        <dbReference type="ARBA" id="ARBA00004496"/>
    </source>
</evidence>
<evidence type="ECO:0000256" key="10">
    <source>
        <dbReference type="PIRSR" id="PIRSR601885-1"/>
    </source>
</evidence>
<evidence type="ECO:0000313" key="17">
    <source>
        <dbReference type="RefSeq" id="XP_032801200.1"/>
    </source>
</evidence>
<comment type="caution">
    <text evidence="13">Lacks conserved residue(s) required for the propagation of feature annotation.</text>
</comment>
<feature type="binding site" evidence="11">
    <location>
        <position position="26"/>
    </location>
    <ligand>
        <name>Ca(2+)</name>
        <dbReference type="ChEBI" id="CHEBI:29108"/>
        <label>1</label>
    </ligand>
</feature>
<dbReference type="PANTHER" id="PTHR11771">
    <property type="entry name" value="LIPOXYGENASE"/>
    <property type="match status" value="1"/>
</dbReference>
<evidence type="ECO:0000313" key="16">
    <source>
        <dbReference type="Proteomes" id="UP001318040"/>
    </source>
</evidence>
<name>A0AAJ7WKQ6_PETMA</name>
<dbReference type="Gene3D" id="3.10.450.60">
    <property type="match status" value="1"/>
</dbReference>
<evidence type="ECO:0000256" key="9">
    <source>
        <dbReference type="ARBA" id="ARBA00023098"/>
    </source>
</evidence>
<dbReference type="Pfam" id="PF00305">
    <property type="entry name" value="Lipoxygenase"/>
    <property type="match status" value="1"/>
</dbReference>
<dbReference type="AlphaFoldDB" id="A0AAJ7WKQ6"/>
<dbReference type="GO" id="GO:0016702">
    <property type="term" value="F:oxidoreductase activity, acting on single donors with incorporation of molecular oxygen, incorporation of two atoms of oxygen"/>
    <property type="evidence" value="ECO:0007669"/>
    <property type="project" value="InterPro"/>
</dbReference>
<dbReference type="Pfam" id="PF01477">
    <property type="entry name" value="PLAT"/>
    <property type="match status" value="1"/>
</dbReference>
<dbReference type="InterPro" id="IPR036392">
    <property type="entry name" value="PLAT/LH2_dom_sf"/>
</dbReference>
<comment type="cofactor">
    <cofactor evidence="10">
        <name>Fe cation</name>
        <dbReference type="ChEBI" id="CHEBI:24875"/>
    </cofactor>
    <text evidence="10">Binds 1 Fe cation per subunit.</text>
</comment>
<keyword evidence="11" id="KW-0106">Calcium</keyword>
<feature type="binding site" evidence="10">
    <location>
        <position position="388"/>
    </location>
    <ligand>
        <name>Fe cation</name>
        <dbReference type="ChEBI" id="CHEBI:24875"/>
        <note>catalytic</note>
    </ligand>
</feature>
<feature type="binding site" evidence="10">
    <location>
        <position position="567"/>
    </location>
    <ligand>
        <name>Fe cation</name>
        <dbReference type="ChEBI" id="CHEBI:24875"/>
        <note>catalytic</note>
    </ligand>
</feature>
<keyword evidence="8 10" id="KW-0408">Iron</keyword>
<evidence type="ECO:0000259" key="14">
    <source>
        <dbReference type="PROSITE" id="PS50095"/>
    </source>
</evidence>
<dbReference type="PRINTS" id="PR00087">
    <property type="entry name" value="LIPOXYGENASE"/>
</dbReference>
<dbReference type="InterPro" id="IPR013819">
    <property type="entry name" value="LipOase_C"/>
</dbReference>
<dbReference type="InterPro" id="IPR001024">
    <property type="entry name" value="PLAT/LH2_dom"/>
</dbReference>
<dbReference type="Proteomes" id="UP001318040">
    <property type="component" value="Unplaced"/>
</dbReference>
<feature type="site" description="Essential for stabilizing binding to COTL1" evidence="12">
    <location>
        <position position="111"/>
    </location>
</feature>
<evidence type="ECO:0000256" key="4">
    <source>
        <dbReference type="ARBA" id="ARBA00022490"/>
    </source>
</evidence>
<evidence type="ECO:0000256" key="13">
    <source>
        <dbReference type="PROSITE-ProRule" id="PRU00152"/>
    </source>
</evidence>
<dbReference type="InterPro" id="IPR001885">
    <property type="entry name" value="LipOase_mml"/>
</dbReference>
<dbReference type="SUPFAM" id="SSF49723">
    <property type="entry name" value="Lipase/lipooxygenase domain (PLAT/LH2 domain)"/>
    <property type="match status" value="1"/>
</dbReference>
<protein>
    <submittedName>
        <fullName evidence="17">Arachidonate 5-lipoxygenase-like</fullName>
    </submittedName>
</protein>
<feature type="binding site" evidence="11">
    <location>
        <position position="48"/>
    </location>
    <ligand>
        <name>Ca(2+)</name>
        <dbReference type="ChEBI" id="CHEBI:29108"/>
        <label>1</label>
    </ligand>
</feature>
<keyword evidence="5 10" id="KW-0479">Metal-binding</keyword>
<evidence type="ECO:0000256" key="7">
    <source>
        <dbReference type="ARBA" id="ARBA00023002"/>
    </source>
</evidence>
<reference evidence="17" key="1">
    <citation type="submission" date="2025-08" db="UniProtKB">
        <authorList>
            <consortium name="RefSeq"/>
        </authorList>
    </citation>
    <scope>IDENTIFICATION</scope>
    <source>
        <tissue evidence="17">Sperm</tissue>
    </source>
</reference>
<evidence type="ECO:0000256" key="8">
    <source>
        <dbReference type="ARBA" id="ARBA00023004"/>
    </source>
</evidence>
<feature type="binding site" evidence="10">
    <location>
        <position position="393"/>
    </location>
    <ligand>
        <name>Fe cation</name>
        <dbReference type="ChEBI" id="CHEBI:24875"/>
        <note>catalytic</note>
    </ligand>
</feature>
<feature type="domain" description="PLAT" evidence="14">
    <location>
        <begin position="11"/>
        <end position="126"/>
    </location>
</feature>
<evidence type="ECO:0000256" key="2">
    <source>
        <dbReference type="ARBA" id="ARBA00005189"/>
    </source>
</evidence>
<dbReference type="GO" id="GO:0005506">
    <property type="term" value="F:iron ion binding"/>
    <property type="evidence" value="ECO:0007669"/>
    <property type="project" value="InterPro"/>
</dbReference>
<evidence type="ECO:0000256" key="3">
    <source>
        <dbReference type="ARBA" id="ARBA00009419"/>
    </source>
</evidence>
<comment type="similarity">
    <text evidence="3">Belongs to the lipoxygenase family.</text>
</comment>
<feature type="domain" description="Lipoxygenase" evidence="15">
    <location>
        <begin position="125"/>
        <end position="689"/>
    </location>
</feature>
<feature type="binding site" evidence="11">
    <location>
        <position position="87"/>
    </location>
    <ligand>
        <name>Ca(2+)</name>
        <dbReference type="ChEBI" id="CHEBI:29108"/>
        <label>1</label>
    </ligand>
</feature>
<dbReference type="KEGG" id="pmrn:116938187"/>
<gene>
    <name evidence="17" type="primary">LOC116938187</name>
</gene>
<dbReference type="RefSeq" id="XP_032801200.1">
    <property type="nucleotide sequence ID" value="XM_032945309.1"/>
</dbReference>
<dbReference type="PROSITE" id="PS50095">
    <property type="entry name" value="PLAT"/>
    <property type="match status" value="1"/>
</dbReference>
<evidence type="ECO:0000256" key="11">
    <source>
        <dbReference type="PIRSR" id="PIRSR601885-2"/>
    </source>
</evidence>
<dbReference type="PRINTS" id="PR00467">
    <property type="entry name" value="MAMLPOXGNASE"/>
</dbReference>
<dbReference type="Gene3D" id="2.60.60.20">
    <property type="entry name" value="PLAT/LH2 domain"/>
    <property type="match status" value="1"/>
</dbReference>
<keyword evidence="16" id="KW-1185">Reference proteome</keyword>
<keyword evidence="6" id="KW-0223">Dioxygenase</keyword>
<keyword evidence="7" id="KW-0560">Oxidoreductase</keyword>
<dbReference type="Gene3D" id="1.20.245.10">
    <property type="entry name" value="Lipoxygenase-1, Domain 5"/>
    <property type="match status" value="1"/>
</dbReference>
<dbReference type="SUPFAM" id="SSF48484">
    <property type="entry name" value="Lipoxigenase"/>
    <property type="match status" value="1"/>
</dbReference>
<dbReference type="GO" id="GO:0005737">
    <property type="term" value="C:cytoplasm"/>
    <property type="evidence" value="ECO:0007669"/>
    <property type="project" value="UniProtKB-SubCell"/>
</dbReference>
<feature type="binding site" evidence="10">
    <location>
        <position position="689"/>
    </location>
    <ligand>
        <name>Fe cation</name>
        <dbReference type="ChEBI" id="CHEBI:24875"/>
        <note>catalytic</note>
    </ligand>
</feature>
<dbReference type="PROSITE" id="PS51393">
    <property type="entry name" value="LIPOXYGENASE_3"/>
    <property type="match status" value="1"/>
</dbReference>
<evidence type="ECO:0000259" key="15">
    <source>
        <dbReference type="PROSITE" id="PS51393"/>
    </source>
</evidence>
<keyword evidence="9" id="KW-0443">Lipid metabolism</keyword>
<dbReference type="GO" id="GO:0034440">
    <property type="term" value="P:lipid oxidation"/>
    <property type="evidence" value="ECO:0007669"/>
    <property type="project" value="InterPro"/>
</dbReference>
<evidence type="ECO:0000256" key="6">
    <source>
        <dbReference type="ARBA" id="ARBA00022964"/>
    </source>
</evidence>